<dbReference type="Proteomes" id="UP000789375">
    <property type="component" value="Unassembled WGS sequence"/>
</dbReference>
<comment type="caution">
    <text evidence="2">The sequence shown here is derived from an EMBL/GenBank/DDBJ whole genome shotgun (WGS) entry which is preliminary data.</text>
</comment>
<reference evidence="2" key="1">
    <citation type="submission" date="2021-06" db="EMBL/GenBank/DDBJ databases">
        <authorList>
            <person name="Kallberg Y."/>
            <person name="Tangrot J."/>
            <person name="Rosling A."/>
        </authorList>
    </citation>
    <scope>NUCLEOTIDE SEQUENCE</scope>
    <source>
        <strain evidence="2">87-6 pot B 2015</strain>
    </source>
</reference>
<dbReference type="EMBL" id="CAJVPP010000391">
    <property type="protein sequence ID" value="CAG8478086.1"/>
    <property type="molecule type" value="Genomic_DNA"/>
</dbReference>
<evidence type="ECO:0000313" key="2">
    <source>
        <dbReference type="EMBL" id="CAG8478086.1"/>
    </source>
</evidence>
<evidence type="ECO:0000256" key="1">
    <source>
        <dbReference type="SAM" id="MobiDB-lite"/>
    </source>
</evidence>
<name>A0A9N8W5V3_FUNMO</name>
<gene>
    <name evidence="2" type="ORF">FMOSSE_LOCUS2865</name>
</gene>
<dbReference type="AlphaFoldDB" id="A0A9N8W5V3"/>
<sequence length="81" mass="9115">MTFSISIENNDGEEKSSLQQSSSSIQMAMELDKMVSLQIIQTSMNGLSWKIKLSKDHKFPSSYGIQHGIVQNVPMDFFSLD</sequence>
<feature type="region of interest" description="Disordered" evidence="1">
    <location>
        <begin position="1"/>
        <end position="22"/>
    </location>
</feature>
<protein>
    <submittedName>
        <fullName evidence="2">4024_t:CDS:1</fullName>
    </submittedName>
</protein>
<keyword evidence="3" id="KW-1185">Reference proteome</keyword>
<organism evidence="2 3">
    <name type="scientific">Funneliformis mosseae</name>
    <name type="common">Endomycorrhizal fungus</name>
    <name type="synonym">Glomus mosseae</name>
    <dbReference type="NCBI Taxonomy" id="27381"/>
    <lineage>
        <taxon>Eukaryota</taxon>
        <taxon>Fungi</taxon>
        <taxon>Fungi incertae sedis</taxon>
        <taxon>Mucoromycota</taxon>
        <taxon>Glomeromycotina</taxon>
        <taxon>Glomeromycetes</taxon>
        <taxon>Glomerales</taxon>
        <taxon>Glomeraceae</taxon>
        <taxon>Funneliformis</taxon>
    </lineage>
</organism>
<proteinExistence type="predicted"/>
<accession>A0A9N8W5V3</accession>
<evidence type="ECO:0000313" key="3">
    <source>
        <dbReference type="Proteomes" id="UP000789375"/>
    </source>
</evidence>